<keyword evidence="1" id="KW-0472">Membrane</keyword>
<name>A0AAD5E4H9_UMBRA</name>
<keyword evidence="1" id="KW-1133">Transmembrane helix</keyword>
<sequence length="86" mass="10181">MYSRHKRKHLYDIYIFFSARPCSFPPGPPLSHLGYLVYFFSFSIYGFDLYSIVALKETPLISRPSLIILLLKRPSKIQKTQIHRNF</sequence>
<organism evidence="2 3">
    <name type="scientific">Umbelopsis ramanniana AG</name>
    <dbReference type="NCBI Taxonomy" id="1314678"/>
    <lineage>
        <taxon>Eukaryota</taxon>
        <taxon>Fungi</taxon>
        <taxon>Fungi incertae sedis</taxon>
        <taxon>Mucoromycota</taxon>
        <taxon>Mucoromycotina</taxon>
        <taxon>Umbelopsidomycetes</taxon>
        <taxon>Umbelopsidales</taxon>
        <taxon>Umbelopsidaceae</taxon>
        <taxon>Umbelopsis</taxon>
    </lineage>
</organism>
<gene>
    <name evidence="2" type="ORF">K450DRAFT_255709</name>
</gene>
<dbReference type="AlphaFoldDB" id="A0AAD5E4H9"/>
<feature type="transmembrane region" description="Helical" evidence="1">
    <location>
        <begin position="35"/>
        <end position="55"/>
    </location>
</feature>
<keyword evidence="1" id="KW-0812">Transmembrane</keyword>
<proteinExistence type="predicted"/>
<reference evidence="2" key="2">
    <citation type="journal article" date="2022" name="Proc. Natl. Acad. Sci. U.S.A.">
        <title>Diploid-dominant life cycles characterize the early evolution of Fungi.</title>
        <authorList>
            <person name="Amses K.R."/>
            <person name="Simmons D.R."/>
            <person name="Longcore J.E."/>
            <person name="Mondo S.J."/>
            <person name="Seto K."/>
            <person name="Jeronimo G.H."/>
            <person name="Bonds A.E."/>
            <person name="Quandt C.A."/>
            <person name="Davis W.J."/>
            <person name="Chang Y."/>
            <person name="Federici B.A."/>
            <person name="Kuo A."/>
            <person name="LaButti K."/>
            <person name="Pangilinan J."/>
            <person name="Andreopoulos W."/>
            <person name="Tritt A."/>
            <person name="Riley R."/>
            <person name="Hundley H."/>
            <person name="Johnson J."/>
            <person name="Lipzen A."/>
            <person name="Barry K."/>
            <person name="Lang B.F."/>
            <person name="Cuomo C.A."/>
            <person name="Buchler N.E."/>
            <person name="Grigoriev I.V."/>
            <person name="Spatafora J.W."/>
            <person name="Stajich J.E."/>
            <person name="James T.Y."/>
        </authorList>
    </citation>
    <scope>NUCLEOTIDE SEQUENCE</scope>
    <source>
        <strain evidence="2">AG</strain>
    </source>
</reference>
<dbReference type="GeneID" id="75916730"/>
<evidence type="ECO:0000313" key="2">
    <source>
        <dbReference type="EMBL" id="KAI8576697.1"/>
    </source>
</evidence>
<dbReference type="RefSeq" id="XP_051441701.1">
    <property type="nucleotide sequence ID" value="XM_051591387.1"/>
</dbReference>
<comment type="caution">
    <text evidence="2">The sequence shown here is derived from an EMBL/GenBank/DDBJ whole genome shotgun (WGS) entry which is preliminary data.</text>
</comment>
<protein>
    <submittedName>
        <fullName evidence="2">Uncharacterized protein</fullName>
    </submittedName>
</protein>
<keyword evidence="3" id="KW-1185">Reference proteome</keyword>
<evidence type="ECO:0000313" key="3">
    <source>
        <dbReference type="Proteomes" id="UP001206595"/>
    </source>
</evidence>
<reference evidence="2" key="1">
    <citation type="submission" date="2021-06" db="EMBL/GenBank/DDBJ databases">
        <authorList>
            <consortium name="DOE Joint Genome Institute"/>
            <person name="Mondo S.J."/>
            <person name="Amses K.R."/>
            <person name="Simmons D.R."/>
            <person name="Longcore J.E."/>
            <person name="Seto K."/>
            <person name="Alves G.H."/>
            <person name="Bonds A.E."/>
            <person name="Quandt C.A."/>
            <person name="Davis W.J."/>
            <person name="Chang Y."/>
            <person name="Letcher P.M."/>
            <person name="Powell M.J."/>
            <person name="Kuo A."/>
            <person name="Labutti K."/>
            <person name="Pangilinan J."/>
            <person name="Andreopoulos W."/>
            <person name="Tritt A."/>
            <person name="Riley R."/>
            <person name="Hundley H."/>
            <person name="Johnson J."/>
            <person name="Lipzen A."/>
            <person name="Barry K."/>
            <person name="Berbee M.L."/>
            <person name="Buchler N.E."/>
            <person name="Grigoriev I.V."/>
            <person name="Spatafora J.W."/>
            <person name="Stajich J.E."/>
            <person name="James T.Y."/>
        </authorList>
    </citation>
    <scope>NUCLEOTIDE SEQUENCE</scope>
    <source>
        <strain evidence="2">AG</strain>
    </source>
</reference>
<dbReference type="EMBL" id="MU620951">
    <property type="protein sequence ID" value="KAI8576697.1"/>
    <property type="molecule type" value="Genomic_DNA"/>
</dbReference>
<evidence type="ECO:0000256" key="1">
    <source>
        <dbReference type="SAM" id="Phobius"/>
    </source>
</evidence>
<accession>A0AAD5E4H9</accession>
<dbReference type="Proteomes" id="UP001206595">
    <property type="component" value="Unassembled WGS sequence"/>
</dbReference>